<dbReference type="EMBL" id="JACASE010000004">
    <property type="protein sequence ID" value="KAF6474776.1"/>
    <property type="molecule type" value="Genomic_DNA"/>
</dbReference>
<keyword evidence="2" id="KW-1185">Reference proteome</keyword>
<evidence type="ECO:0000313" key="2">
    <source>
        <dbReference type="Proteomes" id="UP000593571"/>
    </source>
</evidence>
<organism evidence="1 2">
    <name type="scientific">Rousettus aegyptiacus</name>
    <name type="common">Egyptian fruit bat</name>
    <name type="synonym">Pteropus aegyptiacus</name>
    <dbReference type="NCBI Taxonomy" id="9407"/>
    <lineage>
        <taxon>Eukaryota</taxon>
        <taxon>Metazoa</taxon>
        <taxon>Chordata</taxon>
        <taxon>Craniata</taxon>
        <taxon>Vertebrata</taxon>
        <taxon>Euteleostomi</taxon>
        <taxon>Mammalia</taxon>
        <taxon>Eutheria</taxon>
        <taxon>Laurasiatheria</taxon>
        <taxon>Chiroptera</taxon>
        <taxon>Yinpterochiroptera</taxon>
        <taxon>Pteropodoidea</taxon>
        <taxon>Pteropodidae</taxon>
        <taxon>Rousettinae</taxon>
        <taxon>Rousettus</taxon>
    </lineage>
</organism>
<reference evidence="1 2" key="1">
    <citation type="journal article" date="2020" name="Nature">
        <title>Six reference-quality genomes reveal evolution of bat adaptations.</title>
        <authorList>
            <person name="Jebb D."/>
            <person name="Huang Z."/>
            <person name="Pippel M."/>
            <person name="Hughes G.M."/>
            <person name="Lavrichenko K."/>
            <person name="Devanna P."/>
            <person name="Winkler S."/>
            <person name="Jermiin L.S."/>
            <person name="Skirmuntt E.C."/>
            <person name="Katzourakis A."/>
            <person name="Burkitt-Gray L."/>
            <person name="Ray D.A."/>
            <person name="Sullivan K.A.M."/>
            <person name="Roscito J.G."/>
            <person name="Kirilenko B.M."/>
            <person name="Davalos L.M."/>
            <person name="Corthals A.P."/>
            <person name="Power M.L."/>
            <person name="Jones G."/>
            <person name="Ransome R.D."/>
            <person name="Dechmann D.K.N."/>
            <person name="Locatelli A.G."/>
            <person name="Puechmaille S.J."/>
            <person name="Fedrigo O."/>
            <person name="Jarvis E.D."/>
            <person name="Hiller M."/>
            <person name="Vernes S.C."/>
            <person name="Myers E.W."/>
            <person name="Teeling E.C."/>
        </authorList>
    </citation>
    <scope>NUCLEOTIDE SEQUENCE [LARGE SCALE GENOMIC DNA]</scope>
    <source>
        <strain evidence="1">MRouAeg1</strain>
        <tissue evidence="1">Muscle</tissue>
    </source>
</reference>
<accession>A0A7J8HQZ0</accession>
<sequence length="125" mass="14581">MDIKSGHSKMLLPFWKFFSHYDSRQLQQDCHGSNFFQALAQINLILPDKPVSFFFRRQALLPRRLDFEEALSSIKQFSFARSCLKSLCLGSTCIFQVFCRLLLNCYPLSSVVLSSFWKKVEELNT</sequence>
<gene>
    <name evidence="1" type="ORF">HJG63_010933</name>
</gene>
<name>A0A7J8HQZ0_ROUAE</name>
<protein>
    <submittedName>
        <fullName evidence="1">Uncharacterized protein</fullName>
    </submittedName>
</protein>
<comment type="caution">
    <text evidence="1">The sequence shown here is derived from an EMBL/GenBank/DDBJ whole genome shotgun (WGS) entry which is preliminary data.</text>
</comment>
<evidence type="ECO:0000313" key="1">
    <source>
        <dbReference type="EMBL" id="KAF6474776.1"/>
    </source>
</evidence>
<dbReference type="Proteomes" id="UP000593571">
    <property type="component" value="Unassembled WGS sequence"/>
</dbReference>
<dbReference type="AlphaFoldDB" id="A0A7J8HQZ0"/>
<proteinExistence type="predicted"/>